<evidence type="ECO:0000313" key="1">
    <source>
        <dbReference type="EMBL" id="GGD54306.1"/>
    </source>
</evidence>
<dbReference type="RefSeq" id="WP_066761511.1">
    <property type="nucleotide sequence ID" value="NZ_BMIO01000020.1"/>
</dbReference>
<accession>A0A916YNZ3</accession>
<proteinExistence type="predicted"/>
<comment type="caution">
    <text evidence="1">The sequence shown here is derived from an EMBL/GenBank/DDBJ whole genome shotgun (WGS) entry which is preliminary data.</text>
</comment>
<gene>
    <name evidence="1" type="ORF">GCM10010989_30590</name>
</gene>
<dbReference type="Proteomes" id="UP000598997">
    <property type="component" value="Unassembled WGS sequence"/>
</dbReference>
<dbReference type="AlphaFoldDB" id="A0A916YNZ3"/>
<dbReference type="OrthoDB" id="7847585at2"/>
<reference evidence="1 2" key="1">
    <citation type="journal article" date="2014" name="Int. J. Syst. Evol. Microbiol.">
        <title>Complete genome sequence of Corynebacterium casei LMG S-19264T (=DSM 44701T), isolated from a smear-ripened cheese.</title>
        <authorList>
            <consortium name="US DOE Joint Genome Institute (JGI-PGF)"/>
            <person name="Walter F."/>
            <person name="Albersmeier A."/>
            <person name="Kalinowski J."/>
            <person name="Ruckert C."/>
        </authorList>
    </citation>
    <scope>NUCLEOTIDE SEQUENCE [LARGE SCALE GENOMIC DNA]</scope>
    <source>
        <strain evidence="1 2">CGMCC 1.15358</strain>
    </source>
</reference>
<organism evidence="1 2">
    <name type="scientific">Croceicoccus pelagius</name>
    <dbReference type="NCBI Taxonomy" id="1703341"/>
    <lineage>
        <taxon>Bacteria</taxon>
        <taxon>Pseudomonadati</taxon>
        <taxon>Pseudomonadota</taxon>
        <taxon>Alphaproteobacteria</taxon>
        <taxon>Sphingomonadales</taxon>
        <taxon>Erythrobacteraceae</taxon>
        <taxon>Croceicoccus</taxon>
    </lineage>
</organism>
<name>A0A916YNZ3_9SPHN</name>
<sequence length="147" mass="16600">MQTHAISALRSKRGELAGQIDALQDQLRQAMIDTDHVDCTLRLFDPDIELDEIRPKPLPPRHHAFKGQVTRSILAMLRTESAMDAKAITIRLMAERDLNPNDKTPQKAMTKRIGAALRNLRERTLVQSRRGDGAFLEWSIAASRSPH</sequence>
<keyword evidence="2" id="KW-1185">Reference proteome</keyword>
<dbReference type="EMBL" id="BMIO01000020">
    <property type="protein sequence ID" value="GGD54306.1"/>
    <property type="molecule type" value="Genomic_DNA"/>
</dbReference>
<evidence type="ECO:0000313" key="2">
    <source>
        <dbReference type="Proteomes" id="UP000598997"/>
    </source>
</evidence>
<protein>
    <submittedName>
        <fullName evidence="1">Uncharacterized protein</fullName>
    </submittedName>
</protein>